<evidence type="ECO:0000256" key="1">
    <source>
        <dbReference type="SAM" id="Phobius"/>
    </source>
</evidence>
<keyword evidence="1" id="KW-0472">Membrane</keyword>
<dbReference type="AlphaFoldDB" id="A0A8U0HYV1"/>
<dbReference type="InterPro" id="IPR025509">
    <property type="entry name" value="DUF4396"/>
</dbReference>
<dbReference type="RefSeq" id="WP_248652135.1">
    <property type="nucleotide sequence ID" value="NZ_CP096659.1"/>
</dbReference>
<sequence length="225" mass="24417">MGIQQALQNVLTNPTYLTAWGALVAVSLGVLVWDLWKNNSELKSLMKFVWGFTVLYSGPLGLVGYWYSGRTQIDHDSFWRKGFRSVSHCYSGCGTGEVLGVSVAVGLLAFKTTGTVVLTFALAYLFGYLLTVGPLMQEGIGLREALWDAFYSETASITVMEIVAISTDIWLAGEAGLGDVLFWTSLVFSLTMGLLAAYPVNLLLIHFGVKEGMMNPAEMGSEMGA</sequence>
<feature type="transmembrane region" description="Helical" evidence="1">
    <location>
        <begin position="180"/>
        <end position="204"/>
    </location>
</feature>
<gene>
    <name evidence="3" type="ORF">M0R89_08595</name>
</gene>
<name>A0A8U0HYV1_9EURY</name>
<evidence type="ECO:0000313" key="3">
    <source>
        <dbReference type="EMBL" id="UPV76098.1"/>
    </source>
</evidence>
<keyword evidence="4" id="KW-1185">Reference proteome</keyword>
<keyword evidence="1" id="KW-0812">Transmembrane</keyword>
<feature type="transmembrane region" description="Helical" evidence="1">
    <location>
        <begin position="117"/>
        <end position="136"/>
    </location>
</feature>
<feature type="transmembrane region" description="Helical" evidence="1">
    <location>
        <begin position="48"/>
        <end position="68"/>
    </location>
</feature>
<dbReference type="Proteomes" id="UP000830729">
    <property type="component" value="Chromosome"/>
</dbReference>
<organism evidence="3 4">
    <name type="scientific">Halorussus limi</name>
    <dbReference type="NCBI Taxonomy" id="2938695"/>
    <lineage>
        <taxon>Archaea</taxon>
        <taxon>Methanobacteriati</taxon>
        <taxon>Methanobacteriota</taxon>
        <taxon>Stenosarchaea group</taxon>
        <taxon>Halobacteria</taxon>
        <taxon>Halobacteriales</taxon>
        <taxon>Haladaptataceae</taxon>
        <taxon>Halorussus</taxon>
    </lineage>
</organism>
<keyword evidence="1" id="KW-1133">Transmembrane helix</keyword>
<feature type="domain" description="DUF4396" evidence="2">
    <location>
        <begin position="79"/>
        <end position="210"/>
    </location>
</feature>
<feature type="transmembrane region" description="Helical" evidence="1">
    <location>
        <begin position="88"/>
        <end position="110"/>
    </location>
</feature>
<evidence type="ECO:0000313" key="4">
    <source>
        <dbReference type="Proteomes" id="UP000830729"/>
    </source>
</evidence>
<dbReference type="Pfam" id="PF14342">
    <property type="entry name" value="DUF4396"/>
    <property type="match status" value="1"/>
</dbReference>
<dbReference type="EMBL" id="CP096659">
    <property type="protein sequence ID" value="UPV76098.1"/>
    <property type="molecule type" value="Genomic_DNA"/>
</dbReference>
<dbReference type="GeneID" id="72185252"/>
<protein>
    <submittedName>
        <fullName evidence="3">DUF4396 domain-containing protein</fullName>
    </submittedName>
</protein>
<dbReference type="KEGG" id="halx:M0R89_08595"/>
<feature type="transmembrane region" description="Helical" evidence="1">
    <location>
        <begin position="17"/>
        <end position="36"/>
    </location>
</feature>
<accession>A0A8U0HYV1</accession>
<proteinExistence type="predicted"/>
<evidence type="ECO:0000259" key="2">
    <source>
        <dbReference type="Pfam" id="PF14342"/>
    </source>
</evidence>
<reference evidence="3 4" key="1">
    <citation type="submission" date="2022-04" db="EMBL/GenBank/DDBJ databases">
        <title>Diverse halophilic archaea isolated from saline environments.</title>
        <authorList>
            <person name="Cui H.-L."/>
        </authorList>
    </citation>
    <scope>NUCLEOTIDE SEQUENCE [LARGE SCALE GENOMIC DNA]</scope>
    <source>
        <strain evidence="3 4">XZYJT49</strain>
    </source>
</reference>